<proteinExistence type="predicted"/>
<organism evidence="1 2">
    <name type="scientific">Escherichia coli</name>
    <dbReference type="NCBI Taxonomy" id="562"/>
    <lineage>
        <taxon>Bacteria</taxon>
        <taxon>Pseudomonadati</taxon>
        <taxon>Pseudomonadota</taxon>
        <taxon>Gammaproteobacteria</taxon>
        <taxon>Enterobacterales</taxon>
        <taxon>Enterobacteriaceae</taxon>
        <taxon>Escherichia</taxon>
    </lineage>
</organism>
<dbReference type="RefSeq" id="WP_040080080.1">
    <property type="nucleotide sequence ID" value="NZ_BFXA01000071.1"/>
</dbReference>
<gene>
    <name evidence="1" type="ORF">HLX92_25080</name>
</gene>
<name>A0A8T3LJN2_ECOLX</name>
<reference evidence="1 2" key="1">
    <citation type="submission" date="2020-05" db="EMBL/GenBank/DDBJ databases">
        <title>Epidemiological investigations into extended-spectrum beta-lactam resistant Escherichia coli ST457 carried by Australian Silver gulls identified clonal lineages that cause ExPEC disease.</title>
        <authorList>
            <person name="Nesporova K."/>
            <person name="Wyrsch E.R."/>
            <person name="Valcek A."/>
            <person name="Bitar I."/>
            <person name="Chaw K."/>
            <person name="Harris P."/>
            <person name="Hrabak J."/>
            <person name="Djordjevic S.P."/>
            <person name="Dolejska M."/>
        </authorList>
    </citation>
    <scope>NUCLEOTIDE SEQUENCE [LARGE SCALE GENOMIC DNA]</scope>
    <source>
        <strain evidence="1 2">CE1966</strain>
    </source>
</reference>
<accession>A0A8T3LJN2</accession>
<evidence type="ECO:0000313" key="2">
    <source>
        <dbReference type="Proteomes" id="UP000523197"/>
    </source>
</evidence>
<dbReference type="EMBL" id="JABFNF010000117">
    <property type="protein sequence ID" value="MBA1889412.1"/>
    <property type="molecule type" value="Genomic_DNA"/>
</dbReference>
<protein>
    <submittedName>
        <fullName evidence="1">Uncharacterized protein</fullName>
    </submittedName>
</protein>
<evidence type="ECO:0000313" key="1">
    <source>
        <dbReference type="EMBL" id="MBA1889412.1"/>
    </source>
</evidence>
<dbReference type="Proteomes" id="UP000523197">
    <property type="component" value="Unassembled WGS sequence"/>
</dbReference>
<comment type="caution">
    <text evidence="1">The sequence shown here is derived from an EMBL/GenBank/DDBJ whole genome shotgun (WGS) entry which is preliminary data.</text>
</comment>
<sequence length="155" mass="17714">MTRKEYIRQLAQEIIRTNQPLIDRIVNQEVDKIKAQLASLAPNMAAMRSEMLAVMGSNSSLGVYLANVDKLQANKSDIATNAFTAPQQAPNPREYFGNEITDSFTRQYFDGDDETNKRISEYFDGDPVFNAAIDEYFNGPKEFRDQLDNYFYMGE</sequence>
<dbReference type="AlphaFoldDB" id="A0A8T3LJN2"/>